<dbReference type="PROSITE" id="PS51257">
    <property type="entry name" value="PROKAR_LIPOPROTEIN"/>
    <property type="match status" value="1"/>
</dbReference>
<feature type="domain" description="Transglycosylase SLT" evidence="4">
    <location>
        <begin position="50"/>
        <end position="143"/>
    </location>
</feature>
<name>A0A2S9ISD4_9HYPH</name>
<evidence type="ECO:0000313" key="5">
    <source>
        <dbReference type="EMBL" id="PRD43420.1"/>
    </source>
</evidence>
<sequence length="191" mass="20331">MSSFRTLLAALALCSLSLSACTTAGNKPSKPATAASSGTKAEAGNGVDALIAQYAAFYKVPEGLVRRVVARESRFNPSARNGPHWGLMQIRHDTARTMGYSGSARGLLDAETNLRYGVKYLAGAYLVAGGNETQAVRLYSRGYYYDAKRKGLLEETGLRPQAFTAEQPTPAIPMQTPEPQANISAPAATDQ</sequence>
<accession>A0A2S9ISD4</accession>
<organism evidence="5 6">
    <name type="scientific">Phyllobacterium phragmitis</name>
    <dbReference type="NCBI Taxonomy" id="2670329"/>
    <lineage>
        <taxon>Bacteria</taxon>
        <taxon>Pseudomonadati</taxon>
        <taxon>Pseudomonadota</taxon>
        <taxon>Alphaproteobacteria</taxon>
        <taxon>Hyphomicrobiales</taxon>
        <taxon>Phyllobacteriaceae</taxon>
        <taxon>Phyllobacterium</taxon>
    </lineage>
</organism>
<comment type="similarity">
    <text evidence="1">Belongs to the virb1 family.</text>
</comment>
<dbReference type="InterPro" id="IPR008258">
    <property type="entry name" value="Transglycosylase_SLT_dom_1"/>
</dbReference>
<evidence type="ECO:0000259" key="4">
    <source>
        <dbReference type="Pfam" id="PF01464"/>
    </source>
</evidence>
<dbReference type="Gene3D" id="1.10.530.10">
    <property type="match status" value="1"/>
</dbReference>
<dbReference type="InterPro" id="IPR023346">
    <property type="entry name" value="Lysozyme-like_dom_sf"/>
</dbReference>
<feature type="signal peptide" evidence="3">
    <location>
        <begin position="1"/>
        <end position="20"/>
    </location>
</feature>
<feature type="chain" id="PRO_5015647480" description="Transglycosylase SLT domain-containing protein" evidence="3">
    <location>
        <begin position="21"/>
        <end position="191"/>
    </location>
</feature>
<evidence type="ECO:0000313" key="6">
    <source>
        <dbReference type="Proteomes" id="UP000239434"/>
    </source>
</evidence>
<evidence type="ECO:0000256" key="3">
    <source>
        <dbReference type="SAM" id="SignalP"/>
    </source>
</evidence>
<dbReference type="AlphaFoldDB" id="A0A2S9ISD4"/>
<proteinExistence type="inferred from homology"/>
<dbReference type="EMBL" id="PVBR01000007">
    <property type="protein sequence ID" value="PRD43420.1"/>
    <property type="molecule type" value="Genomic_DNA"/>
</dbReference>
<gene>
    <name evidence="5" type="ORF">C5748_12080</name>
</gene>
<feature type="region of interest" description="Disordered" evidence="2">
    <location>
        <begin position="159"/>
        <end position="191"/>
    </location>
</feature>
<evidence type="ECO:0000256" key="1">
    <source>
        <dbReference type="ARBA" id="ARBA00009387"/>
    </source>
</evidence>
<dbReference type="Proteomes" id="UP000239434">
    <property type="component" value="Unassembled WGS sequence"/>
</dbReference>
<comment type="caution">
    <text evidence="5">The sequence shown here is derived from an EMBL/GenBank/DDBJ whole genome shotgun (WGS) entry which is preliminary data.</text>
</comment>
<dbReference type="SUPFAM" id="SSF53955">
    <property type="entry name" value="Lysozyme-like"/>
    <property type="match status" value="1"/>
</dbReference>
<protein>
    <recommendedName>
        <fullName evidence="4">Transglycosylase SLT domain-containing protein</fullName>
    </recommendedName>
</protein>
<keyword evidence="6" id="KW-1185">Reference proteome</keyword>
<evidence type="ECO:0000256" key="2">
    <source>
        <dbReference type="SAM" id="MobiDB-lite"/>
    </source>
</evidence>
<dbReference type="Pfam" id="PF01464">
    <property type="entry name" value="SLT"/>
    <property type="match status" value="1"/>
</dbReference>
<keyword evidence="3" id="KW-0732">Signal</keyword>
<reference evidence="5 6" key="1">
    <citation type="submission" date="2018-02" db="EMBL/GenBank/DDBJ databases">
        <title>The draft genome of Phyllobacterium sp. 1N-3.</title>
        <authorList>
            <person name="Liu L."/>
            <person name="Li L."/>
            <person name="Zhang X."/>
            <person name="Wang T."/>
            <person name="Liang L."/>
        </authorList>
    </citation>
    <scope>NUCLEOTIDE SEQUENCE [LARGE SCALE GENOMIC DNA]</scope>
    <source>
        <strain evidence="5 6">1N-3</strain>
    </source>
</reference>